<dbReference type="Proteomes" id="UP000285648">
    <property type="component" value="Unassembled WGS sequence"/>
</dbReference>
<proteinExistence type="predicted"/>
<dbReference type="AlphaFoldDB" id="A0A421DTN4"/>
<gene>
    <name evidence="1" type="ORF">BIY29_01675</name>
</gene>
<sequence>MEPLSLYLCIYPSSKGGKVYHKAQFRGKLLPINQGWSLKRKIRKSMIAITSQALTIYSRETKITKGRDCT</sequence>
<evidence type="ECO:0000313" key="2">
    <source>
        <dbReference type="Proteomes" id="UP000285648"/>
    </source>
</evidence>
<comment type="caution">
    <text evidence="1">The sequence shown here is derived from an EMBL/GenBank/DDBJ whole genome shotgun (WGS) entry which is preliminary data.</text>
</comment>
<evidence type="ECO:0000313" key="1">
    <source>
        <dbReference type="EMBL" id="RLM27816.1"/>
    </source>
</evidence>
<reference evidence="1 2" key="1">
    <citation type="submission" date="2016-09" db="EMBL/GenBank/DDBJ databases">
        <authorList>
            <person name="Doonan J."/>
            <person name="Pachebat J.A."/>
            <person name="Golyshin P.N."/>
            <person name="Denman S."/>
            <person name="Mcdonald J.E."/>
        </authorList>
    </citation>
    <scope>NUCLEOTIDE SEQUENCE [LARGE SCALE GENOMIC DNA]</scope>
    <source>
        <strain evidence="1 2">NCPPB 3934</strain>
    </source>
</reference>
<accession>A0A421DTN4</accession>
<keyword evidence="2" id="KW-1185">Reference proteome</keyword>
<dbReference type="EMBL" id="MJLZ01000002">
    <property type="protein sequence ID" value="RLM27816.1"/>
    <property type="molecule type" value="Genomic_DNA"/>
</dbReference>
<protein>
    <submittedName>
        <fullName evidence="1">Uncharacterized protein</fullName>
    </submittedName>
</protein>
<organism evidence="1 2">
    <name type="scientific">Brenneria alni</name>
    <dbReference type="NCBI Taxonomy" id="71656"/>
    <lineage>
        <taxon>Bacteria</taxon>
        <taxon>Pseudomonadati</taxon>
        <taxon>Pseudomonadota</taxon>
        <taxon>Gammaproteobacteria</taxon>
        <taxon>Enterobacterales</taxon>
        <taxon>Pectobacteriaceae</taxon>
        <taxon>Brenneria</taxon>
    </lineage>
</organism>
<name>A0A421DTN4_9GAMM</name>